<sequence>MPALGANNGVDMSDCNYNDSALKEHTANRIYLYKLYQQGHIIYTKLTHMMNRKISTRDNQADDFSSDEESDIDFDDSVSVNNDNNNNSEKHWQEDRLLFNGKEQFVNDTSVAGPSGLALATRESWTGSQFGHSSLSPRLSFLSYLPEQREFLPKQMLDSPLISDGFPSIRKGHRRVFTNTRERWRQQNVNGAFAELRRIVPTHPPDKKLSKNEILRLAIKYIKLLMKILEYQDGKSTCAENREYSNVAHQNNDKLRDPRSSPILSPDGSHNESSYYGDTSADDSN</sequence>
<keyword evidence="2" id="KW-0238">DNA-binding</keyword>
<dbReference type="GO" id="GO:0000981">
    <property type="term" value="F:DNA-binding transcription factor activity, RNA polymerase II-specific"/>
    <property type="evidence" value="ECO:0007669"/>
    <property type="project" value="InterPro"/>
</dbReference>
<feature type="compositionally biased region" description="Low complexity" evidence="4">
    <location>
        <begin position="77"/>
        <end position="87"/>
    </location>
</feature>
<evidence type="ECO:0000313" key="7">
    <source>
        <dbReference type="Proteomes" id="UP000749559"/>
    </source>
</evidence>
<organism evidence="6 7">
    <name type="scientific">Owenia fusiformis</name>
    <name type="common">Polychaete worm</name>
    <dbReference type="NCBI Taxonomy" id="6347"/>
    <lineage>
        <taxon>Eukaryota</taxon>
        <taxon>Metazoa</taxon>
        <taxon>Spiralia</taxon>
        <taxon>Lophotrochozoa</taxon>
        <taxon>Annelida</taxon>
        <taxon>Polychaeta</taxon>
        <taxon>Sedentaria</taxon>
        <taxon>Canalipalpata</taxon>
        <taxon>Sabellida</taxon>
        <taxon>Oweniida</taxon>
        <taxon>Oweniidae</taxon>
        <taxon>Owenia</taxon>
    </lineage>
</organism>
<evidence type="ECO:0000256" key="4">
    <source>
        <dbReference type="SAM" id="MobiDB-lite"/>
    </source>
</evidence>
<dbReference type="OrthoDB" id="10069510at2759"/>
<dbReference type="AlphaFoldDB" id="A0A8S4MVV9"/>
<dbReference type="GO" id="GO:0046983">
    <property type="term" value="F:protein dimerization activity"/>
    <property type="evidence" value="ECO:0007669"/>
    <property type="project" value="InterPro"/>
</dbReference>
<dbReference type="Proteomes" id="UP000749559">
    <property type="component" value="Unassembled WGS sequence"/>
</dbReference>
<evidence type="ECO:0000313" key="6">
    <source>
        <dbReference type="EMBL" id="CAH1772551.1"/>
    </source>
</evidence>
<dbReference type="EMBL" id="CAIIXF020000001">
    <property type="protein sequence ID" value="CAH1772551.1"/>
    <property type="molecule type" value="Genomic_DNA"/>
</dbReference>
<dbReference type="InterPro" id="IPR040238">
    <property type="entry name" value="TAL-like"/>
</dbReference>
<feature type="region of interest" description="Disordered" evidence="4">
    <location>
        <begin position="59"/>
        <end position="91"/>
    </location>
</feature>
<evidence type="ECO:0000259" key="5">
    <source>
        <dbReference type="PROSITE" id="PS50888"/>
    </source>
</evidence>
<feature type="compositionally biased region" description="Acidic residues" evidence="4">
    <location>
        <begin position="64"/>
        <end position="76"/>
    </location>
</feature>
<keyword evidence="3" id="KW-0804">Transcription</keyword>
<name>A0A8S4MVV9_OWEFU</name>
<dbReference type="PANTHER" id="PTHR13864">
    <property type="entry name" value="T-CELL ACUTE LYMPHOCYTIC LEUKEMIA/STEM CELL LEUKEMIA-RELATED"/>
    <property type="match status" value="1"/>
</dbReference>
<protein>
    <recommendedName>
        <fullName evidence="5">BHLH domain-containing protein</fullName>
    </recommendedName>
</protein>
<comment type="caution">
    <text evidence="6">The sequence shown here is derived from an EMBL/GenBank/DDBJ whole genome shotgun (WGS) entry which is preliminary data.</text>
</comment>
<accession>A0A8S4MVV9</accession>
<gene>
    <name evidence="6" type="ORF">OFUS_LOCUS299</name>
</gene>
<evidence type="ECO:0000256" key="1">
    <source>
        <dbReference type="ARBA" id="ARBA00023015"/>
    </source>
</evidence>
<dbReference type="PANTHER" id="PTHR13864:SF15">
    <property type="entry name" value="T-CELL ACUTE LYMPHOCYTIC LEUKEMIA PROTEIN 1 HOMOLOG-RELATED"/>
    <property type="match status" value="1"/>
</dbReference>
<evidence type="ECO:0000256" key="3">
    <source>
        <dbReference type="ARBA" id="ARBA00023163"/>
    </source>
</evidence>
<dbReference type="Pfam" id="PF00010">
    <property type="entry name" value="HLH"/>
    <property type="match status" value="1"/>
</dbReference>
<dbReference type="PROSITE" id="PS50888">
    <property type="entry name" value="BHLH"/>
    <property type="match status" value="1"/>
</dbReference>
<dbReference type="SMART" id="SM00353">
    <property type="entry name" value="HLH"/>
    <property type="match status" value="1"/>
</dbReference>
<dbReference type="Gene3D" id="4.10.280.10">
    <property type="entry name" value="Helix-loop-helix DNA-binding domain"/>
    <property type="match status" value="1"/>
</dbReference>
<dbReference type="SUPFAM" id="SSF47459">
    <property type="entry name" value="HLH, helix-loop-helix DNA-binding domain"/>
    <property type="match status" value="1"/>
</dbReference>
<dbReference type="GO" id="GO:0000978">
    <property type="term" value="F:RNA polymerase II cis-regulatory region sequence-specific DNA binding"/>
    <property type="evidence" value="ECO:0007669"/>
    <property type="project" value="TreeGrafter"/>
</dbReference>
<dbReference type="InterPro" id="IPR036638">
    <property type="entry name" value="HLH_DNA-bd_sf"/>
</dbReference>
<reference evidence="6" key="1">
    <citation type="submission" date="2022-03" db="EMBL/GenBank/DDBJ databases">
        <authorList>
            <person name="Martin C."/>
        </authorList>
    </citation>
    <scope>NUCLEOTIDE SEQUENCE</scope>
</reference>
<feature type="domain" description="BHLH" evidence="5">
    <location>
        <begin position="173"/>
        <end position="225"/>
    </location>
</feature>
<dbReference type="CDD" id="cd19708">
    <property type="entry name" value="bHLH_TS_dHLH3B_like"/>
    <property type="match status" value="1"/>
</dbReference>
<feature type="region of interest" description="Disordered" evidence="4">
    <location>
        <begin position="242"/>
        <end position="285"/>
    </location>
</feature>
<dbReference type="FunFam" id="4.10.280.10:FF:000015">
    <property type="entry name" value="T-cell acute lymphocytic leukemia 1"/>
    <property type="match status" value="1"/>
</dbReference>
<proteinExistence type="predicted"/>
<evidence type="ECO:0000256" key="2">
    <source>
        <dbReference type="ARBA" id="ARBA00023125"/>
    </source>
</evidence>
<keyword evidence="7" id="KW-1185">Reference proteome</keyword>
<keyword evidence="1" id="KW-0805">Transcription regulation</keyword>
<dbReference type="InterPro" id="IPR011598">
    <property type="entry name" value="bHLH_dom"/>
</dbReference>